<keyword evidence="2" id="KW-0812">Transmembrane</keyword>
<feature type="transmembrane region" description="Helical" evidence="2">
    <location>
        <begin position="77"/>
        <end position="94"/>
    </location>
</feature>
<feature type="transmembrane region" description="Helical" evidence="2">
    <location>
        <begin position="36"/>
        <end position="57"/>
    </location>
</feature>
<dbReference type="EMBL" id="JBEZFP010000181">
    <property type="protein sequence ID" value="MEU8139536.1"/>
    <property type="molecule type" value="Genomic_DNA"/>
</dbReference>
<feature type="region of interest" description="Disordered" evidence="1">
    <location>
        <begin position="104"/>
        <end position="162"/>
    </location>
</feature>
<protein>
    <recommendedName>
        <fullName evidence="5">Cellulose synthase</fullName>
    </recommendedName>
</protein>
<evidence type="ECO:0000256" key="2">
    <source>
        <dbReference type="SAM" id="Phobius"/>
    </source>
</evidence>
<proteinExistence type="predicted"/>
<dbReference type="Proteomes" id="UP001551482">
    <property type="component" value="Unassembled WGS sequence"/>
</dbReference>
<evidence type="ECO:0000313" key="4">
    <source>
        <dbReference type="Proteomes" id="UP001551482"/>
    </source>
</evidence>
<comment type="caution">
    <text evidence="3">The sequence shown here is derived from an EMBL/GenBank/DDBJ whole genome shotgun (WGS) entry which is preliminary data.</text>
</comment>
<reference evidence="3 4" key="1">
    <citation type="submission" date="2024-06" db="EMBL/GenBank/DDBJ databases">
        <title>The Natural Products Discovery Center: Release of the First 8490 Sequenced Strains for Exploring Actinobacteria Biosynthetic Diversity.</title>
        <authorList>
            <person name="Kalkreuter E."/>
            <person name="Kautsar S.A."/>
            <person name="Yang D."/>
            <person name="Bader C.D."/>
            <person name="Teijaro C.N."/>
            <person name="Fluegel L."/>
            <person name="Davis C.M."/>
            <person name="Simpson J.R."/>
            <person name="Lauterbach L."/>
            <person name="Steele A.D."/>
            <person name="Gui C."/>
            <person name="Meng S."/>
            <person name="Li G."/>
            <person name="Viehrig K."/>
            <person name="Ye F."/>
            <person name="Su P."/>
            <person name="Kiefer A.F."/>
            <person name="Nichols A."/>
            <person name="Cepeda A.J."/>
            <person name="Yan W."/>
            <person name="Fan B."/>
            <person name="Jiang Y."/>
            <person name="Adhikari A."/>
            <person name="Zheng C.-J."/>
            <person name="Schuster L."/>
            <person name="Cowan T.M."/>
            <person name="Smanski M.J."/>
            <person name="Chevrette M.G."/>
            <person name="De Carvalho L.P.S."/>
            <person name="Shen B."/>
        </authorList>
    </citation>
    <scope>NUCLEOTIDE SEQUENCE [LARGE SCALE GENOMIC DNA]</scope>
    <source>
        <strain evidence="3 4">NPDC048946</strain>
    </source>
</reference>
<keyword evidence="2" id="KW-0472">Membrane</keyword>
<evidence type="ECO:0000256" key="1">
    <source>
        <dbReference type="SAM" id="MobiDB-lite"/>
    </source>
</evidence>
<evidence type="ECO:0000313" key="3">
    <source>
        <dbReference type="EMBL" id="MEU8139536.1"/>
    </source>
</evidence>
<name>A0ABV3DV06_9ACTN</name>
<dbReference type="RefSeq" id="WP_358363693.1">
    <property type="nucleotide sequence ID" value="NZ_JBEZFP010000181.1"/>
</dbReference>
<feature type="transmembrane region" description="Helical" evidence="2">
    <location>
        <begin position="6"/>
        <end position="24"/>
    </location>
</feature>
<keyword evidence="2" id="KW-1133">Transmembrane helix</keyword>
<keyword evidence="4" id="KW-1185">Reference proteome</keyword>
<evidence type="ECO:0008006" key="5">
    <source>
        <dbReference type="Google" id="ProtNLM"/>
    </source>
</evidence>
<accession>A0ABV3DV06</accession>
<sequence>MSDAGIVTGAVCAALTGLGLVLAVRSAQAGSYLRATRWVGIALIPAGLYLTGLATLARRVGDAAADWATDLVFGIRAWAGVAVLAFAVTLLLLVRAIGSRRGGAEEEASGPASLTGAGATARGLPPAAGSAARTAGQPQAQPKAKPAKQPRSRRGDSGLGDEFADIEEILRRRGI</sequence>
<gene>
    <name evidence="3" type="ORF">AB0C36_39335</name>
</gene>
<organism evidence="3 4">
    <name type="scientific">Streptodolium elevatio</name>
    <dbReference type="NCBI Taxonomy" id="3157996"/>
    <lineage>
        <taxon>Bacteria</taxon>
        <taxon>Bacillati</taxon>
        <taxon>Actinomycetota</taxon>
        <taxon>Actinomycetes</taxon>
        <taxon>Kitasatosporales</taxon>
        <taxon>Streptomycetaceae</taxon>
        <taxon>Streptodolium</taxon>
    </lineage>
</organism>